<dbReference type="EMBL" id="DS268530">
    <property type="protein sequence ID" value="EFO87013.1"/>
    <property type="molecule type" value="Genomic_DNA"/>
</dbReference>
<dbReference type="PROSITE" id="PS00484">
    <property type="entry name" value="THYROGLOBULIN_1_1"/>
    <property type="match status" value="1"/>
</dbReference>
<dbReference type="PROSITE" id="PS51162">
    <property type="entry name" value="THYROGLOBULIN_1_2"/>
    <property type="match status" value="1"/>
</dbReference>
<keyword evidence="6" id="KW-1185">Reference proteome</keyword>
<dbReference type="InterPro" id="IPR002223">
    <property type="entry name" value="Kunitz_BPTI"/>
</dbReference>
<gene>
    <name evidence="5" type="ORF">CRE_19390</name>
</gene>
<dbReference type="PANTHER" id="PTHR47248">
    <property type="entry name" value="PROTEIN CBG06772"/>
    <property type="match status" value="1"/>
</dbReference>
<reference evidence="5" key="1">
    <citation type="submission" date="2007-07" db="EMBL/GenBank/DDBJ databases">
        <title>PCAP assembly of the Caenorhabditis remanei genome.</title>
        <authorList>
            <consortium name="The Caenorhabditis remanei Sequencing Consortium"/>
            <person name="Wilson R.K."/>
        </authorList>
    </citation>
    <scope>NUCLEOTIDE SEQUENCE [LARGE SCALE GENOMIC DNA]</scope>
    <source>
        <strain evidence="5">PB4641</strain>
    </source>
</reference>
<dbReference type="SMART" id="SM00131">
    <property type="entry name" value="KU"/>
    <property type="match status" value="1"/>
</dbReference>
<dbReference type="InParanoid" id="E3N552"/>
<dbReference type="GO" id="GO:0004867">
    <property type="term" value="F:serine-type endopeptidase inhibitor activity"/>
    <property type="evidence" value="ECO:0007669"/>
    <property type="project" value="InterPro"/>
</dbReference>
<dbReference type="SMART" id="SM00211">
    <property type="entry name" value="TY"/>
    <property type="match status" value="2"/>
</dbReference>
<dbReference type="SUPFAM" id="SSF57610">
    <property type="entry name" value="Thyroglobulin type-1 domain"/>
    <property type="match status" value="2"/>
</dbReference>
<dbReference type="InterPro" id="IPR052861">
    <property type="entry name" value="BPTI/Kunitz_domain"/>
</dbReference>
<dbReference type="InterPro" id="IPR036880">
    <property type="entry name" value="Kunitz_BPTI_sf"/>
</dbReference>
<dbReference type="PROSITE" id="PS50279">
    <property type="entry name" value="BPTI_KUNITZ_2"/>
    <property type="match status" value="1"/>
</dbReference>
<evidence type="ECO:0008006" key="7">
    <source>
        <dbReference type="Google" id="ProtNLM"/>
    </source>
</evidence>
<comment type="caution">
    <text evidence="2">Lacks conserved residue(s) required for the propagation of feature annotation.</text>
</comment>
<dbReference type="SUPFAM" id="SSF57362">
    <property type="entry name" value="BPTI-like"/>
    <property type="match status" value="1"/>
</dbReference>
<dbReference type="Pfam" id="PF00014">
    <property type="entry name" value="Kunitz_BPTI"/>
    <property type="match status" value="1"/>
</dbReference>
<dbReference type="PROSITE" id="PS00280">
    <property type="entry name" value="BPTI_KUNITZ_1"/>
    <property type="match status" value="1"/>
</dbReference>
<dbReference type="CDD" id="cd00191">
    <property type="entry name" value="TY"/>
    <property type="match status" value="1"/>
</dbReference>
<protein>
    <recommendedName>
        <fullName evidence="7">BPTI/Kunitz inhibitor domain-containing protein</fullName>
    </recommendedName>
</protein>
<evidence type="ECO:0000259" key="4">
    <source>
        <dbReference type="PROSITE" id="PS51162"/>
    </source>
</evidence>
<organism evidence="6">
    <name type="scientific">Caenorhabditis remanei</name>
    <name type="common">Caenorhabditis vulgaris</name>
    <dbReference type="NCBI Taxonomy" id="31234"/>
    <lineage>
        <taxon>Eukaryota</taxon>
        <taxon>Metazoa</taxon>
        <taxon>Ecdysozoa</taxon>
        <taxon>Nematoda</taxon>
        <taxon>Chromadorea</taxon>
        <taxon>Rhabditida</taxon>
        <taxon>Rhabditina</taxon>
        <taxon>Rhabditomorpha</taxon>
        <taxon>Rhabditoidea</taxon>
        <taxon>Rhabditidae</taxon>
        <taxon>Peloderinae</taxon>
        <taxon>Caenorhabditis</taxon>
    </lineage>
</organism>
<feature type="domain" description="BPTI/Kunitz inhibitor" evidence="3">
    <location>
        <begin position="186"/>
        <end position="239"/>
    </location>
</feature>
<dbReference type="Gene3D" id="4.10.410.10">
    <property type="entry name" value="Pancreatic trypsin inhibitor Kunitz domain"/>
    <property type="match status" value="1"/>
</dbReference>
<feature type="domain" description="Thyroglobulin type-1" evidence="4">
    <location>
        <begin position="93"/>
        <end position="163"/>
    </location>
</feature>
<keyword evidence="1 2" id="KW-1015">Disulfide bond</keyword>
<dbReference type="Pfam" id="PF00086">
    <property type="entry name" value="Thyroglobulin_1"/>
    <property type="match status" value="2"/>
</dbReference>
<proteinExistence type="predicted"/>
<evidence type="ECO:0000313" key="6">
    <source>
        <dbReference type="Proteomes" id="UP000008281"/>
    </source>
</evidence>
<dbReference type="Proteomes" id="UP000008281">
    <property type="component" value="Unassembled WGS sequence"/>
</dbReference>
<evidence type="ECO:0000256" key="1">
    <source>
        <dbReference type="ARBA" id="ARBA00023157"/>
    </source>
</evidence>
<sequence length="360" mass="40521">MRIYYVTSDLSRMIGGRDRESDLYFDEITVSGTLQINPLYGPCALNNDGEKCDKNGYFEIVQCNLKSCYCVTPHTASIAQGTRTNSSKTVPICGTCLTYLQKLFANGDSPRNSFVPKCDVDKGDFEPVQCDSAKNQCYCVDTNTGREVPGSRKPLNSTTKMDCSINIDTSNKTSIDQTPSYPNPWCTTNRDAGHTCSQNNTSIRYWFDPETFHCFPFEYKGCGGNRNNYKTSGECLRDCVAANYSSCAMQSEPARRENGRLYKCSESYGCPQGYSCYMGVPFGMCCDDKITSIIRFSDFFLKFHLFSDRYHAALEPKCQNDKDVNREYSRPLIGKSCSDYFCSSNFTCESNELFAHCCPK</sequence>
<feature type="disulfide bond" evidence="2">
    <location>
        <begin position="130"/>
        <end position="137"/>
    </location>
</feature>
<dbReference type="AlphaFoldDB" id="E3N552"/>
<evidence type="ECO:0000259" key="3">
    <source>
        <dbReference type="PROSITE" id="PS50279"/>
    </source>
</evidence>
<evidence type="ECO:0000313" key="5">
    <source>
        <dbReference type="EMBL" id="EFO87013.1"/>
    </source>
</evidence>
<dbReference type="OMA" id="CCTQANE"/>
<dbReference type="PANTHER" id="PTHR47248:SF9">
    <property type="entry name" value="BPTI_KUNITZ INHIBITOR DOMAIN-CONTAINING PROTEIN"/>
    <property type="match status" value="1"/>
</dbReference>
<dbReference type="InterPro" id="IPR036857">
    <property type="entry name" value="Thyroglobulin_1_sf"/>
</dbReference>
<dbReference type="STRING" id="31234.E3N552"/>
<accession>E3N552</accession>
<dbReference type="HOGENOM" id="CLU_937621_0_0_1"/>
<evidence type="ECO:0000256" key="2">
    <source>
        <dbReference type="PROSITE-ProRule" id="PRU00500"/>
    </source>
</evidence>
<dbReference type="InterPro" id="IPR000716">
    <property type="entry name" value="Thyroglobulin_1"/>
</dbReference>
<dbReference type="eggNOG" id="KOG4295">
    <property type="taxonomic scope" value="Eukaryota"/>
</dbReference>
<dbReference type="InterPro" id="IPR020901">
    <property type="entry name" value="Prtase_inh_Kunz-CS"/>
</dbReference>
<dbReference type="Gene3D" id="4.10.800.10">
    <property type="entry name" value="Thyroglobulin type-1"/>
    <property type="match status" value="2"/>
</dbReference>
<dbReference type="OrthoDB" id="4473401at2759"/>
<name>E3N552_CAERE</name>